<dbReference type="PANTHER" id="PTHR33392">
    <property type="entry name" value="POLYISOPRENYL-TEICHOIC ACID--PEPTIDOGLYCAN TEICHOIC ACID TRANSFERASE TAGU"/>
    <property type="match status" value="1"/>
</dbReference>
<name>A0A6H2H3T4_9BACL</name>
<dbReference type="KEGG" id="palr:HGI30_22875"/>
<accession>A0A6H2H3T4</accession>
<dbReference type="InterPro" id="IPR050922">
    <property type="entry name" value="LytR/CpsA/Psr_CW_biosynth"/>
</dbReference>
<comment type="similarity">
    <text evidence="1">Belongs to the LytR/CpsA/Psr (LCP) family.</text>
</comment>
<evidence type="ECO:0000256" key="2">
    <source>
        <dbReference type="SAM" id="MobiDB-lite"/>
    </source>
</evidence>
<dbReference type="InterPro" id="IPR004474">
    <property type="entry name" value="LytR_CpsA_psr"/>
</dbReference>
<dbReference type="RefSeq" id="WP_168909612.1">
    <property type="nucleotide sequence ID" value="NZ_CP051428.1"/>
</dbReference>
<protein>
    <submittedName>
        <fullName evidence="4">LCP family protein</fullName>
    </submittedName>
</protein>
<dbReference type="Pfam" id="PF03816">
    <property type="entry name" value="LytR_cpsA_psr"/>
    <property type="match status" value="1"/>
</dbReference>
<reference evidence="4 5" key="1">
    <citation type="submission" date="2020-04" db="EMBL/GenBank/DDBJ databases">
        <title>Novel Paenibacillus strain UniB2 isolated from commercial digestive syrup.</title>
        <authorList>
            <person name="Thorat V."/>
            <person name="Kirdat K."/>
            <person name="Tiwarekar B."/>
            <person name="Yadav A."/>
        </authorList>
    </citation>
    <scope>NUCLEOTIDE SEQUENCE [LARGE SCALE GENOMIC DNA]</scope>
    <source>
        <strain evidence="4 5">UniB2</strain>
    </source>
</reference>
<evidence type="ECO:0000256" key="1">
    <source>
        <dbReference type="ARBA" id="ARBA00006068"/>
    </source>
</evidence>
<dbReference type="Gene3D" id="3.40.630.190">
    <property type="entry name" value="LCP protein"/>
    <property type="match status" value="1"/>
</dbReference>
<sequence length="365" mass="40110">MKPKKSRARKAWTWTASILALLLVLGAAGYYNRTTLALWGFDLFLAKDVEKQLENSYKPTTDSKPAPPPAEQIKYTQADPYSVLLLGVDARDAEQGRSDTMMYTVVRPKEGAILMVSIPRDTYTEIVGKDREDKITHAYAFGGAKMAVDTVENLLGNDVDYYAAVNFNGFKNLIDAMGGISLPIEEDLVNDDPGHEKFIVKAGLDKYMGQDALNYVRYREDAGGDVSRTERQQTFVEAIMDEASSMSSWAKIPDYVGIMGENFATDIPPSEMIEMAKAMLQGKNRSIYTHTLKGEGGKHSRTGAWYYFADEEDVAKSKTLIVDWMNPGKSLTELTGTGASAADKQDVAGNGKEREVSTASAGADE</sequence>
<feature type="region of interest" description="Disordered" evidence="2">
    <location>
        <begin position="333"/>
        <end position="365"/>
    </location>
</feature>
<feature type="compositionally biased region" description="Basic and acidic residues" evidence="2">
    <location>
        <begin position="343"/>
        <end position="356"/>
    </location>
</feature>
<dbReference type="Proteomes" id="UP000502136">
    <property type="component" value="Chromosome"/>
</dbReference>
<feature type="domain" description="Cell envelope-related transcriptional attenuator" evidence="3">
    <location>
        <begin position="97"/>
        <end position="244"/>
    </location>
</feature>
<dbReference type="EMBL" id="CP051428">
    <property type="protein sequence ID" value="QJC54086.1"/>
    <property type="molecule type" value="Genomic_DNA"/>
</dbReference>
<dbReference type="AlphaFoldDB" id="A0A6H2H3T4"/>
<evidence type="ECO:0000313" key="4">
    <source>
        <dbReference type="EMBL" id="QJC54086.1"/>
    </source>
</evidence>
<organism evidence="4 5">
    <name type="scientific">Paenibacillus albicereus</name>
    <dbReference type="NCBI Taxonomy" id="2726185"/>
    <lineage>
        <taxon>Bacteria</taxon>
        <taxon>Bacillati</taxon>
        <taxon>Bacillota</taxon>
        <taxon>Bacilli</taxon>
        <taxon>Bacillales</taxon>
        <taxon>Paenibacillaceae</taxon>
        <taxon>Paenibacillus</taxon>
    </lineage>
</organism>
<evidence type="ECO:0000259" key="3">
    <source>
        <dbReference type="Pfam" id="PF03816"/>
    </source>
</evidence>
<gene>
    <name evidence="4" type="ORF">HGI30_22875</name>
</gene>
<proteinExistence type="inferred from homology"/>
<dbReference type="PANTHER" id="PTHR33392:SF6">
    <property type="entry name" value="POLYISOPRENYL-TEICHOIC ACID--PEPTIDOGLYCAN TEICHOIC ACID TRANSFERASE TAGU"/>
    <property type="match status" value="1"/>
</dbReference>
<evidence type="ECO:0000313" key="5">
    <source>
        <dbReference type="Proteomes" id="UP000502136"/>
    </source>
</evidence>
<keyword evidence="5" id="KW-1185">Reference proteome</keyword>
<dbReference type="NCBIfam" id="TIGR00350">
    <property type="entry name" value="lytR_cpsA_psr"/>
    <property type="match status" value="1"/>
</dbReference>